<evidence type="ECO:0000259" key="7">
    <source>
        <dbReference type="Pfam" id="PF13905"/>
    </source>
</evidence>
<gene>
    <name evidence="8" type="ORF">PGLA1383_LOCUS53863</name>
    <name evidence="9" type="ORF">PGLA2088_LOCUS16662</name>
</gene>
<dbReference type="EMBL" id="CAJNNV010032044">
    <property type="protein sequence ID" value="CAE8638717.1"/>
    <property type="molecule type" value="Genomic_DNA"/>
</dbReference>
<keyword evidence="3" id="KW-0560">Oxidoreductase</keyword>
<name>A0A813HKR4_POLGL</name>
<dbReference type="OMA" id="EKKPWAF"/>
<comment type="catalytic activity">
    <reaction evidence="6">
        <text>[protein]-dithiol + NADP(+) = [protein]-disulfide + NADPH + H(+)</text>
        <dbReference type="Rhea" id="RHEA:18753"/>
        <dbReference type="Rhea" id="RHEA-COMP:10593"/>
        <dbReference type="Rhea" id="RHEA-COMP:10594"/>
        <dbReference type="ChEBI" id="CHEBI:15378"/>
        <dbReference type="ChEBI" id="CHEBI:29950"/>
        <dbReference type="ChEBI" id="CHEBI:50058"/>
        <dbReference type="ChEBI" id="CHEBI:57783"/>
        <dbReference type="ChEBI" id="CHEBI:58349"/>
        <dbReference type="EC" id="1.8.1.8"/>
    </reaction>
</comment>
<dbReference type="AlphaFoldDB" id="A0A813HKR4"/>
<dbReference type="Proteomes" id="UP000654075">
    <property type="component" value="Unassembled WGS sequence"/>
</dbReference>
<dbReference type="Pfam" id="PF13905">
    <property type="entry name" value="Thioredoxin_8"/>
    <property type="match status" value="1"/>
</dbReference>
<dbReference type="InterPro" id="IPR052259">
    <property type="entry name" value="Nucleoredoxin-like"/>
</dbReference>
<dbReference type="InterPro" id="IPR036249">
    <property type="entry name" value="Thioredoxin-like_sf"/>
</dbReference>
<organism evidence="8 10">
    <name type="scientific">Polarella glacialis</name>
    <name type="common">Dinoflagellate</name>
    <dbReference type="NCBI Taxonomy" id="89957"/>
    <lineage>
        <taxon>Eukaryota</taxon>
        <taxon>Sar</taxon>
        <taxon>Alveolata</taxon>
        <taxon>Dinophyceae</taxon>
        <taxon>Suessiales</taxon>
        <taxon>Suessiaceae</taxon>
        <taxon>Polarella</taxon>
    </lineage>
</organism>
<dbReference type="EMBL" id="CAJNNW010021233">
    <property type="protein sequence ID" value="CAE8667633.1"/>
    <property type="molecule type" value="Genomic_DNA"/>
</dbReference>
<sequence>MAQRAAAVAQHNATFPGGHVVDPVARQKYEANPGTQPLSDVLSDCQAPPDSLVRYSAGAKDFEYVSEDILQGKVVGILFGANGPLCSGFVRALCTVYKAVKKDDGDPFEVVYVSADGSRREFNRFVKSMPWLAVPFRDNSHVFERFGVPMEVRHWPKLVIVGPDDEIKYNDTSQIVRQCVKEKKPWAFGDILATVWNEASSTGSRRFARLFGLRHWQPE</sequence>
<evidence type="ECO:0000256" key="1">
    <source>
        <dbReference type="ARBA" id="ARBA00012612"/>
    </source>
</evidence>
<keyword evidence="4" id="KW-0520">NAD</keyword>
<evidence type="ECO:0000256" key="4">
    <source>
        <dbReference type="ARBA" id="ARBA00023027"/>
    </source>
</evidence>
<evidence type="ECO:0000313" key="8">
    <source>
        <dbReference type="EMBL" id="CAE8638717.1"/>
    </source>
</evidence>
<dbReference type="Gene3D" id="3.40.30.10">
    <property type="entry name" value="Glutaredoxin"/>
    <property type="match status" value="1"/>
</dbReference>
<dbReference type="OrthoDB" id="416740at2759"/>
<comment type="caution">
    <text evidence="8">The sequence shown here is derived from an EMBL/GenBank/DDBJ whole genome shotgun (WGS) entry which is preliminary data.</text>
</comment>
<comment type="catalytic activity">
    <reaction evidence="5">
        <text>[protein]-dithiol + NAD(+) = [protein]-disulfide + NADH + H(+)</text>
        <dbReference type="Rhea" id="RHEA:18749"/>
        <dbReference type="Rhea" id="RHEA-COMP:10593"/>
        <dbReference type="Rhea" id="RHEA-COMP:10594"/>
        <dbReference type="ChEBI" id="CHEBI:15378"/>
        <dbReference type="ChEBI" id="CHEBI:29950"/>
        <dbReference type="ChEBI" id="CHEBI:50058"/>
        <dbReference type="ChEBI" id="CHEBI:57540"/>
        <dbReference type="ChEBI" id="CHEBI:57945"/>
        <dbReference type="EC" id="1.8.1.8"/>
    </reaction>
</comment>
<reference evidence="8" key="1">
    <citation type="submission" date="2021-02" db="EMBL/GenBank/DDBJ databases">
        <authorList>
            <person name="Dougan E. K."/>
            <person name="Rhodes N."/>
            <person name="Thang M."/>
            <person name="Chan C."/>
        </authorList>
    </citation>
    <scope>NUCLEOTIDE SEQUENCE</scope>
</reference>
<evidence type="ECO:0000256" key="2">
    <source>
        <dbReference type="ARBA" id="ARBA00022737"/>
    </source>
</evidence>
<dbReference type="EC" id="1.8.1.8" evidence="1"/>
<keyword evidence="2" id="KW-0677">Repeat</keyword>
<dbReference type="PANTHER" id="PTHR13871:SF96">
    <property type="entry name" value="THIOREDOXIN DOMAIN-CONTAINING PROTEIN"/>
    <property type="match status" value="1"/>
</dbReference>
<evidence type="ECO:0000313" key="10">
    <source>
        <dbReference type="Proteomes" id="UP000654075"/>
    </source>
</evidence>
<dbReference type="GO" id="GO:0047134">
    <property type="term" value="F:protein-disulfide reductase [NAD(P)H] activity"/>
    <property type="evidence" value="ECO:0007669"/>
    <property type="project" value="UniProtKB-EC"/>
</dbReference>
<feature type="domain" description="Thioredoxin-like fold" evidence="7">
    <location>
        <begin position="72"/>
        <end position="167"/>
    </location>
</feature>
<dbReference type="InterPro" id="IPR012336">
    <property type="entry name" value="Thioredoxin-like_fold"/>
</dbReference>
<dbReference type="SUPFAM" id="SSF52833">
    <property type="entry name" value="Thioredoxin-like"/>
    <property type="match status" value="1"/>
</dbReference>
<evidence type="ECO:0000256" key="6">
    <source>
        <dbReference type="ARBA" id="ARBA00047804"/>
    </source>
</evidence>
<evidence type="ECO:0000256" key="5">
    <source>
        <dbReference type="ARBA" id="ARBA00047388"/>
    </source>
</evidence>
<accession>A0A813HKR4</accession>
<dbReference type="PANTHER" id="PTHR13871">
    <property type="entry name" value="THIOREDOXIN"/>
    <property type="match status" value="1"/>
</dbReference>
<dbReference type="Proteomes" id="UP000626109">
    <property type="component" value="Unassembled WGS sequence"/>
</dbReference>
<protein>
    <recommendedName>
        <fullName evidence="1">protein-disulfide reductase</fullName>
        <ecNumber evidence="1">1.8.1.8</ecNumber>
    </recommendedName>
</protein>
<keyword evidence="10" id="KW-1185">Reference proteome</keyword>
<evidence type="ECO:0000313" key="9">
    <source>
        <dbReference type="EMBL" id="CAE8667633.1"/>
    </source>
</evidence>
<evidence type="ECO:0000256" key="3">
    <source>
        <dbReference type="ARBA" id="ARBA00023002"/>
    </source>
</evidence>
<proteinExistence type="predicted"/>